<evidence type="ECO:0000313" key="4">
    <source>
        <dbReference type="Proteomes" id="UP000325787"/>
    </source>
</evidence>
<keyword evidence="4" id="KW-1185">Reference proteome</keyword>
<dbReference type="PRINTS" id="PR01398">
    <property type="entry name" value="ISCHRISMTASE"/>
</dbReference>
<dbReference type="KEGG" id="ssyi:EKG83_21240"/>
<gene>
    <name evidence="3" type="ORF">EKG83_21240</name>
</gene>
<evidence type="ECO:0000259" key="2">
    <source>
        <dbReference type="Pfam" id="PF00857"/>
    </source>
</evidence>
<dbReference type="OrthoDB" id="5794853at2"/>
<dbReference type="InterPro" id="IPR036380">
    <property type="entry name" value="Isochorismatase-like_sf"/>
</dbReference>
<dbReference type="AlphaFoldDB" id="A0A5Q0HDJ9"/>
<evidence type="ECO:0000256" key="1">
    <source>
        <dbReference type="ARBA" id="ARBA00022801"/>
    </source>
</evidence>
<dbReference type="Pfam" id="PF00857">
    <property type="entry name" value="Isochorismatase"/>
    <property type="match status" value="1"/>
</dbReference>
<protein>
    <submittedName>
        <fullName evidence="3">Isochorismatase family protein</fullName>
    </submittedName>
</protein>
<dbReference type="Proteomes" id="UP000325787">
    <property type="component" value="Chromosome"/>
</dbReference>
<keyword evidence="1" id="KW-0378">Hydrolase</keyword>
<organism evidence="3 4">
    <name type="scientific">Saccharothrix syringae</name>
    <name type="common">Nocardiopsis syringae</name>
    <dbReference type="NCBI Taxonomy" id="103733"/>
    <lineage>
        <taxon>Bacteria</taxon>
        <taxon>Bacillati</taxon>
        <taxon>Actinomycetota</taxon>
        <taxon>Actinomycetes</taxon>
        <taxon>Pseudonocardiales</taxon>
        <taxon>Pseudonocardiaceae</taxon>
        <taxon>Saccharothrix</taxon>
    </lineage>
</organism>
<proteinExistence type="predicted"/>
<reference evidence="4" key="1">
    <citation type="journal article" date="2021" name="Curr. Microbiol.">
        <title>Complete genome of nocamycin-producing strain Saccharothrix syringae NRRL B-16468 reveals the biosynthetic potential for secondary metabolites.</title>
        <authorList>
            <person name="Mo X."/>
            <person name="Yang S."/>
        </authorList>
    </citation>
    <scope>NUCLEOTIDE SEQUENCE [LARGE SCALE GENOMIC DNA]</scope>
    <source>
        <strain evidence="4">ATCC 51364 / DSM 43886 / JCM 6844 / KCTC 9398 / NBRC 14523 / NRRL B-16468 / INA 2240</strain>
    </source>
</reference>
<feature type="domain" description="Isochorismatase-like" evidence="2">
    <location>
        <begin position="21"/>
        <end position="194"/>
    </location>
</feature>
<name>A0A5Q0HDJ9_SACSY</name>
<dbReference type="PANTHER" id="PTHR43540">
    <property type="entry name" value="PEROXYUREIDOACRYLATE/UREIDOACRYLATE AMIDOHYDROLASE-RELATED"/>
    <property type="match status" value="1"/>
</dbReference>
<evidence type="ECO:0000313" key="3">
    <source>
        <dbReference type="EMBL" id="QFZ24398.1"/>
    </source>
</evidence>
<dbReference type="EMBL" id="CP034550">
    <property type="protein sequence ID" value="QFZ24398.1"/>
    <property type="molecule type" value="Genomic_DNA"/>
</dbReference>
<dbReference type="InterPro" id="IPR000868">
    <property type="entry name" value="Isochorismatase-like_dom"/>
</dbReference>
<dbReference type="Gene3D" id="3.40.50.850">
    <property type="entry name" value="Isochorismatase-like"/>
    <property type="match status" value="1"/>
</dbReference>
<dbReference type="PANTHER" id="PTHR43540:SF3">
    <property type="entry name" value="ENTEROBACTIN SYNTHASE COMPONENT B"/>
    <property type="match status" value="1"/>
</dbReference>
<sequence length="213" mass="23178">MPGAGDLPRNTADWTPDGGRAALLVHDMQKYFVRPFPRHLEPGGALVDNTRALVRRARACGVPVLYTAQPGRMTPEQRGLLKDFWGPGMTTTADDREVIDELAPDGDSALFTKWRYSAFHGNGLLEHLRATGRDQLVVCGVYAHVGCLMTAVEAFTHDIETFLVADAVADFSAEHHRMALEYAASRCSVVLTTHAVLAHLDRTGLVARAAGES</sequence>
<dbReference type="InterPro" id="IPR050272">
    <property type="entry name" value="Isochorismatase-like_hydrls"/>
</dbReference>
<dbReference type="InterPro" id="IPR016291">
    <property type="entry name" value="Isochorismatase"/>
</dbReference>
<dbReference type="SUPFAM" id="SSF52499">
    <property type="entry name" value="Isochorismatase-like hydrolases"/>
    <property type="match status" value="1"/>
</dbReference>
<dbReference type="GO" id="GO:0008908">
    <property type="term" value="F:isochorismatase activity"/>
    <property type="evidence" value="ECO:0007669"/>
    <property type="project" value="InterPro"/>
</dbReference>
<accession>A0A5Q0HDJ9</accession>